<evidence type="ECO:0000259" key="2">
    <source>
        <dbReference type="PROSITE" id="PS50911"/>
    </source>
</evidence>
<evidence type="ECO:0000256" key="1">
    <source>
        <dbReference type="SAM" id="MobiDB-lite"/>
    </source>
</evidence>
<evidence type="ECO:0000313" key="4">
    <source>
        <dbReference type="Proteomes" id="UP000176253"/>
    </source>
</evidence>
<proteinExistence type="predicted"/>
<reference evidence="3 4" key="1">
    <citation type="journal article" date="2016" name="Nat. Commun.">
        <title>Thousands of microbial genomes shed light on interconnected biogeochemical processes in an aquifer system.</title>
        <authorList>
            <person name="Anantharaman K."/>
            <person name="Brown C.T."/>
            <person name="Hug L.A."/>
            <person name="Sharon I."/>
            <person name="Castelle C.J."/>
            <person name="Probst A.J."/>
            <person name="Thomas B.C."/>
            <person name="Singh A."/>
            <person name="Wilkins M.J."/>
            <person name="Karaoz U."/>
            <person name="Brodie E.L."/>
            <person name="Williams K.H."/>
            <person name="Hubbard S.S."/>
            <person name="Banfield J.F."/>
        </authorList>
    </citation>
    <scope>NUCLEOTIDE SEQUENCE [LARGE SCALE GENOMIC DNA]</scope>
</reference>
<dbReference type="AlphaFoldDB" id="A0A1F6A2W8"/>
<protein>
    <recommendedName>
        <fullName evidence="2">Peptidase C51 domain-containing protein</fullName>
    </recommendedName>
</protein>
<feature type="region of interest" description="Disordered" evidence="1">
    <location>
        <begin position="37"/>
        <end position="79"/>
    </location>
</feature>
<dbReference type="STRING" id="1798383.A3D78_07590"/>
<sequence>MPKRVLLFIFLLVSTLLISHHSIRFVNALSPTPPKTIKFGSFTPPSKTPTPTRPPPSPTSPSVPTPTGGADPTDEPGSGKVMEIIDLVNQIRNYCPNGIVTIDNLSCVNNLVLPKSVDTVVKSELKFSAIWNTYLQCVGFVRAATARVDGSPVNNGGDAIDFATNLPTGYIFIDKNSGVKIRKQDLPIWDYDTYGHIAYVVEVQSGNVFQVAEANLGISGRVRLNNTTIDNPNLIGWIRKV</sequence>
<dbReference type="InterPro" id="IPR007921">
    <property type="entry name" value="CHAP_dom"/>
</dbReference>
<dbReference type="EMBL" id="MFJM01000008">
    <property type="protein sequence ID" value="OGG19019.1"/>
    <property type="molecule type" value="Genomic_DNA"/>
</dbReference>
<dbReference type="PROSITE" id="PS50911">
    <property type="entry name" value="CHAP"/>
    <property type="match status" value="1"/>
</dbReference>
<comment type="caution">
    <text evidence="3">The sequence shown here is derived from an EMBL/GenBank/DDBJ whole genome shotgun (WGS) entry which is preliminary data.</text>
</comment>
<evidence type="ECO:0000313" key="3">
    <source>
        <dbReference type="EMBL" id="OGG19019.1"/>
    </source>
</evidence>
<accession>A0A1F6A2W8</accession>
<dbReference type="Pfam" id="PF05257">
    <property type="entry name" value="CHAP"/>
    <property type="match status" value="1"/>
</dbReference>
<dbReference type="SUPFAM" id="SSF54001">
    <property type="entry name" value="Cysteine proteinases"/>
    <property type="match status" value="1"/>
</dbReference>
<feature type="compositionally biased region" description="Pro residues" evidence="1">
    <location>
        <begin position="46"/>
        <end position="64"/>
    </location>
</feature>
<dbReference type="Gene3D" id="3.90.1720.10">
    <property type="entry name" value="endopeptidase domain like (from Nostoc punctiforme)"/>
    <property type="match status" value="1"/>
</dbReference>
<organism evidence="3 4">
    <name type="scientific">Candidatus Gottesmanbacteria bacterium RIFCSPHIGHO2_02_FULL_39_14</name>
    <dbReference type="NCBI Taxonomy" id="1798383"/>
    <lineage>
        <taxon>Bacteria</taxon>
        <taxon>Candidatus Gottesmaniibacteriota</taxon>
    </lineage>
</organism>
<feature type="domain" description="Peptidase C51" evidence="2">
    <location>
        <begin position="112"/>
        <end position="239"/>
    </location>
</feature>
<dbReference type="InterPro" id="IPR038765">
    <property type="entry name" value="Papain-like_cys_pep_sf"/>
</dbReference>
<gene>
    <name evidence="3" type="ORF">A3D78_07590</name>
</gene>
<dbReference type="Proteomes" id="UP000176253">
    <property type="component" value="Unassembled WGS sequence"/>
</dbReference>
<name>A0A1F6A2W8_9BACT</name>